<dbReference type="InterPro" id="IPR039425">
    <property type="entry name" value="RNA_pol_sigma-70-like"/>
</dbReference>
<keyword evidence="3" id="KW-0731">Sigma factor</keyword>
<evidence type="ECO:0000256" key="5">
    <source>
        <dbReference type="ARBA" id="ARBA00023163"/>
    </source>
</evidence>
<gene>
    <name evidence="7" type="ORF">SSPO_004720</name>
</gene>
<dbReference type="GO" id="GO:0003677">
    <property type="term" value="F:DNA binding"/>
    <property type="evidence" value="ECO:0007669"/>
    <property type="project" value="UniProtKB-KW"/>
</dbReference>
<dbReference type="EMBL" id="AP019620">
    <property type="protein sequence ID" value="BBJ37754.1"/>
    <property type="molecule type" value="Genomic_DNA"/>
</dbReference>
<evidence type="ECO:0000256" key="2">
    <source>
        <dbReference type="ARBA" id="ARBA00023015"/>
    </source>
</evidence>
<dbReference type="AlphaFoldDB" id="A0A499UAF7"/>
<dbReference type="Proteomes" id="UP000463951">
    <property type="component" value="Chromosome"/>
</dbReference>
<evidence type="ECO:0000259" key="6">
    <source>
        <dbReference type="Pfam" id="PF08281"/>
    </source>
</evidence>
<sequence length="93" mass="10583">MQTTTFAQVRAATRRQLEVRESSLCLYAAIARLPERQMDVIIFRFVLGYDLDELAEMMGVSNGTVRSRIHAARRQLAKDLGIRGNSLEEEEIV</sequence>
<protein>
    <recommendedName>
        <fullName evidence="6">RNA polymerase sigma factor 70 region 4 type 2 domain-containing protein</fullName>
    </recommendedName>
</protein>
<name>A0A499UAF7_9ACTN</name>
<organism evidence="7 8">
    <name type="scientific">Streptomyces antimycoticus</name>
    <dbReference type="NCBI Taxonomy" id="68175"/>
    <lineage>
        <taxon>Bacteria</taxon>
        <taxon>Bacillati</taxon>
        <taxon>Actinomycetota</taxon>
        <taxon>Actinomycetes</taxon>
        <taxon>Kitasatosporales</taxon>
        <taxon>Streptomycetaceae</taxon>
        <taxon>Streptomyces</taxon>
        <taxon>Streptomyces violaceusniger group</taxon>
    </lineage>
</organism>
<keyword evidence="2" id="KW-0805">Transcription regulation</keyword>
<reference evidence="7 8" key="1">
    <citation type="journal article" date="2020" name="Int. J. Syst. Evol. Microbiol.">
        <title>Reclassification of Streptomyces castelarensis and Streptomyces sporoclivatus as later heterotypic synonyms of Streptomyces antimycoticus.</title>
        <authorList>
            <person name="Komaki H."/>
            <person name="Tamura T."/>
        </authorList>
    </citation>
    <scope>NUCLEOTIDE SEQUENCE [LARGE SCALE GENOMIC DNA]</scope>
    <source>
        <strain evidence="7 8">NBRC 100767</strain>
    </source>
</reference>
<evidence type="ECO:0000313" key="8">
    <source>
        <dbReference type="Proteomes" id="UP000463951"/>
    </source>
</evidence>
<dbReference type="Pfam" id="PF08281">
    <property type="entry name" value="Sigma70_r4_2"/>
    <property type="match status" value="1"/>
</dbReference>
<accession>A0A499UAF7</accession>
<comment type="similarity">
    <text evidence="1">Belongs to the sigma-70 factor family. ECF subfamily.</text>
</comment>
<dbReference type="Gene3D" id="1.10.10.10">
    <property type="entry name" value="Winged helix-like DNA-binding domain superfamily/Winged helix DNA-binding domain"/>
    <property type="match status" value="1"/>
</dbReference>
<dbReference type="GO" id="GO:0006352">
    <property type="term" value="P:DNA-templated transcription initiation"/>
    <property type="evidence" value="ECO:0007669"/>
    <property type="project" value="InterPro"/>
</dbReference>
<proteinExistence type="inferred from homology"/>
<feature type="domain" description="RNA polymerase sigma factor 70 region 4 type 2" evidence="6">
    <location>
        <begin position="24"/>
        <end position="76"/>
    </location>
</feature>
<evidence type="ECO:0000256" key="4">
    <source>
        <dbReference type="ARBA" id="ARBA00023125"/>
    </source>
</evidence>
<dbReference type="PANTHER" id="PTHR43133:SF8">
    <property type="entry name" value="RNA POLYMERASE SIGMA FACTOR HI_1459-RELATED"/>
    <property type="match status" value="1"/>
</dbReference>
<dbReference type="InterPro" id="IPR013324">
    <property type="entry name" value="RNA_pol_sigma_r3/r4-like"/>
</dbReference>
<dbReference type="PANTHER" id="PTHR43133">
    <property type="entry name" value="RNA POLYMERASE ECF-TYPE SIGMA FACTO"/>
    <property type="match status" value="1"/>
</dbReference>
<dbReference type="InterPro" id="IPR014284">
    <property type="entry name" value="RNA_pol_sigma-70_dom"/>
</dbReference>
<keyword evidence="5" id="KW-0804">Transcription</keyword>
<evidence type="ECO:0000256" key="1">
    <source>
        <dbReference type="ARBA" id="ARBA00010641"/>
    </source>
</evidence>
<dbReference type="InterPro" id="IPR036388">
    <property type="entry name" value="WH-like_DNA-bd_sf"/>
</dbReference>
<evidence type="ECO:0000313" key="7">
    <source>
        <dbReference type="EMBL" id="BBJ37754.1"/>
    </source>
</evidence>
<dbReference type="InterPro" id="IPR013249">
    <property type="entry name" value="RNA_pol_sigma70_r4_t2"/>
</dbReference>
<dbReference type="NCBIfam" id="TIGR02937">
    <property type="entry name" value="sigma70-ECF"/>
    <property type="match status" value="1"/>
</dbReference>
<dbReference type="CDD" id="cd06171">
    <property type="entry name" value="Sigma70_r4"/>
    <property type="match status" value="1"/>
</dbReference>
<keyword evidence="4" id="KW-0238">DNA-binding</keyword>
<evidence type="ECO:0000256" key="3">
    <source>
        <dbReference type="ARBA" id="ARBA00023082"/>
    </source>
</evidence>
<dbReference type="SUPFAM" id="SSF88659">
    <property type="entry name" value="Sigma3 and sigma4 domains of RNA polymerase sigma factors"/>
    <property type="match status" value="1"/>
</dbReference>
<dbReference type="GO" id="GO:0016987">
    <property type="term" value="F:sigma factor activity"/>
    <property type="evidence" value="ECO:0007669"/>
    <property type="project" value="UniProtKB-KW"/>
</dbReference>